<dbReference type="Gene3D" id="3.30.390.100">
    <property type="match status" value="1"/>
</dbReference>
<dbReference type="Pfam" id="PF13938">
    <property type="entry name" value="DUF4213"/>
    <property type="match status" value="1"/>
</dbReference>
<sequence>MNLKIDPLEKIIDAVKTSQAMVNHLQIGLTWTSCLVQIGEQQSLGFAMSPGEKTRVLQWPGTIAGQSVSTLSKKLYSWDNFEATVAMAACNAVINAPSNPLLREAQPVQSSTTGNTAVFDYFKPRLENKKVAVIGRYPNLDKVLEGIDYTVVERTPSDQDLPDTAAEFLLPQMDWVFITSTSIVNKTFLRLSQLAKNAVTVLMGPTTPWMPEFNEFGVDFIAGVSVENRELASRIASEGGGTRLFEGGVKYCVADVSGARCQDLKHSIANTVKKRDLLKQQMESWYARGERGRFPDYLQLDQVDRELSELDIAYKRLWDATRG</sequence>
<dbReference type="AlphaFoldDB" id="C5BTD5"/>
<keyword evidence="4" id="KW-1185">Reference proteome</keyword>
<dbReference type="eggNOG" id="COG2014">
    <property type="taxonomic scope" value="Bacteria"/>
</dbReference>
<dbReference type="STRING" id="377629.TERTU_1564"/>
<accession>C5BTD5</accession>
<dbReference type="SUPFAM" id="SSF159713">
    <property type="entry name" value="Dhaf3308-like"/>
    <property type="match status" value="1"/>
</dbReference>
<dbReference type="OrthoDB" id="9806942at2"/>
<protein>
    <recommendedName>
        <fullName evidence="5">Heavy-metal chelation domain-containing protein</fullName>
    </recommendedName>
</protein>
<feature type="domain" description="Putative heavy-metal chelation" evidence="1">
    <location>
        <begin position="118"/>
        <end position="251"/>
    </location>
</feature>
<evidence type="ECO:0000313" key="4">
    <source>
        <dbReference type="Proteomes" id="UP000009080"/>
    </source>
</evidence>
<dbReference type="HOGENOM" id="CLU_076326_0_0_6"/>
<gene>
    <name evidence="3" type="ordered locus">TERTU_1564</name>
</gene>
<evidence type="ECO:0000259" key="2">
    <source>
        <dbReference type="Pfam" id="PF13938"/>
    </source>
</evidence>
<dbReference type="Pfam" id="PF04016">
    <property type="entry name" value="DUF364"/>
    <property type="match status" value="1"/>
</dbReference>
<dbReference type="Gene3D" id="3.40.50.11590">
    <property type="match status" value="1"/>
</dbReference>
<dbReference type="InterPro" id="IPR025251">
    <property type="entry name" value="DUF4213"/>
</dbReference>
<dbReference type="InterPro" id="IPR007161">
    <property type="entry name" value="DUF364"/>
</dbReference>
<dbReference type="PROSITE" id="PS51257">
    <property type="entry name" value="PROKAR_LIPOPROTEIN"/>
    <property type="match status" value="1"/>
</dbReference>
<feature type="domain" description="DUF4213" evidence="2">
    <location>
        <begin position="12"/>
        <end position="94"/>
    </location>
</feature>
<dbReference type="KEGG" id="ttu:TERTU_1564"/>
<proteinExistence type="predicted"/>
<reference evidence="3 4" key="1">
    <citation type="journal article" date="2009" name="PLoS ONE">
        <title>The complete genome of Teredinibacter turnerae T7901: an intracellular endosymbiont of marine wood-boring bivalves (shipworms).</title>
        <authorList>
            <person name="Yang J.C."/>
            <person name="Madupu R."/>
            <person name="Durkin A.S."/>
            <person name="Ekborg N.A."/>
            <person name="Pedamallu C.S."/>
            <person name="Hostetler J.B."/>
            <person name="Radune D."/>
            <person name="Toms B.S."/>
            <person name="Henrissat B."/>
            <person name="Coutinho P.M."/>
            <person name="Schwarz S."/>
            <person name="Field L."/>
            <person name="Trindade-Silva A.E."/>
            <person name="Soares C.A.G."/>
            <person name="Elshahawi S."/>
            <person name="Hanora A."/>
            <person name="Schmidt E.W."/>
            <person name="Haygood M.G."/>
            <person name="Posfai J."/>
            <person name="Benner J."/>
            <person name="Madinger C."/>
            <person name="Nove J."/>
            <person name="Anton B."/>
            <person name="Chaudhary K."/>
            <person name="Foster J."/>
            <person name="Holman A."/>
            <person name="Kumar S."/>
            <person name="Lessard P.A."/>
            <person name="Luyten Y.A."/>
            <person name="Slatko B."/>
            <person name="Wood N."/>
            <person name="Wu B."/>
            <person name="Teplitski M."/>
            <person name="Mougous J.D."/>
            <person name="Ward N."/>
            <person name="Eisen J.A."/>
            <person name="Badger J.H."/>
            <person name="Distel D.L."/>
        </authorList>
    </citation>
    <scope>NUCLEOTIDE SEQUENCE [LARGE SCALE GENOMIC DNA]</scope>
    <source>
        <strain evidence="4">ATCC 39867 / T7901</strain>
    </source>
</reference>
<evidence type="ECO:0000313" key="3">
    <source>
        <dbReference type="EMBL" id="ACR14591.1"/>
    </source>
</evidence>
<name>C5BTD5_TERTT</name>
<dbReference type="Proteomes" id="UP000009080">
    <property type="component" value="Chromosome"/>
</dbReference>
<evidence type="ECO:0000259" key="1">
    <source>
        <dbReference type="Pfam" id="PF04016"/>
    </source>
</evidence>
<organism evidence="3 4">
    <name type="scientific">Teredinibacter turnerae (strain ATCC 39867 / T7901)</name>
    <dbReference type="NCBI Taxonomy" id="377629"/>
    <lineage>
        <taxon>Bacteria</taxon>
        <taxon>Pseudomonadati</taxon>
        <taxon>Pseudomonadota</taxon>
        <taxon>Gammaproteobacteria</taxon>
        <taxon>Cellvibrionales</taxon>
        <taxon>Cellvibrionaceae</taxon>
        <taxon>Teredinibacter</taxon>
    </lineage>
</organism>
<evidence type="ECO:0008006" key="5">
    <source>
        <dbReference type="Google" id="ProtNLM"/>
    </source>
</evidence>
<dbReference type="EMBL" id="CP001614">
    <property type="protein sequence ID" value="ACR14591.1"/>
    <property type="molecule type" value="Genomic_DNA"/>
</dbReference>